<evidence type="ECO:0000313" key="2">
    <source>
        <dbReference type="Proteomes" id="UP000044377"/>
    </source>
</evidence>
<dbReference type="EMBL" id="CGIG01000001">
    <property type="protein sequence ID" value="CPR19619.1"/>
    <property type="molecule type" value="Genomic_DNA"/>
</dbReference>
<dbReference type="STRING" id="1109412.BN1221_03862"/>
<keyword evidence="2" id="KW-1185">Reference proteome</keyword>
<evidence type="ECO:0000313" key="1">
    <source>
        <dbReference type="EMBL" id="CPR19619.1"/>
    </source>
</evidence>
<dbReference type="AlphaFoldDB" id="A0A0G4JZR1"/>
<sequence length="43" mass="5600">MASKRDLFIWYQFERKRHSNYRRLVRQSYWNELCIGKCRNHYF</sequence>
<dbReference type="Proteomes" id="UP000044377">
    <property type="component" value="Unassembled WGS sequence"/>
</dbReference>
<organism evidence="1 2">
    <name type="scientific">Brenneria goodwinii</name>
    <dbReference type="NCBI Taxonomy" id="1109412"/>
    <lineage>
        <taxon>Bacteria</taxon>
        <taxon>Pseudomonadati</taxon>
        <taxon>Pseudomonadota</taxon>
        <taxon>Gammaproteobacteria</taxon>
        <taxon>Enterobacterales</taxon>
        <taxon>Pectobacteriaceae</taxon>
        <taxon>Brenneria</taxon>
    </lineage>
</organism>
<name>A0A0G4JZR1_9GAMM</name>
<gene>
    <name evidence="1" type="ORF">BN1221_03862</name>
</gene>
<reference evidence="2" key="1">
    <citation type="submission" date="2015-01" db="EMBL/GenBank/DDBJ databases">
        <authorList>
            <person name="Paterson Steve"/>
        </authorList>
    </citation>
    <scope>NUCLEOTIDE SEQUENCE [LARGE SCALE GENOMIC DNA]</scope>
    <source>
        <strain evidence="2">OBR1</strain>
    </source>
</reference>
<proteinExistence type="predicted"/>
<accession>A0A0G4JZR1</accession>
<protein>
    <submittedName>
        <fullName evidence="1">Uncharacterized protein</fullName>
    </submittedName>
</protein>